<dbReference type="InterPro" id="IPR044038">
    <property type="entry name" value="dATP/dGTP_diPOhydrolase_N"/>
</dbReference>
<evidence type="ECO:0000313" key="2">
    <source>
        <dbReference type="EMBL" id="QNJ56745.1"/>
    </source>
</evidence>
<dbReference type="EMBL" id="MT658802">
    <property type="protein sequence ID" value="QNJ56745.1"/>
    <property type="molecule type" value="Genomic_DNA"/>
</dbReference>
<evidence type="ECO:0000313" key="3">
    <source>
        <dbReference type="Proteomes" id="UP000515890"/>
    </source>
</evidence>
<sequence length="197" mass="22580">MSAGEVITTSSTGAQKAGNLERFDLIPVEAQRELAEHFGRGALKYADRNWEKGYEWGKSYAALCRHLTQFWAGEDIDPETGSKHIIAVAWHAFVLATFMDRFPEFDDRAVVGAKIVAAMDAMTGGDPRETTTLEPEWTRKYEWCVNNDSQYPYKWREGNRGEGWYFEYPADSGNWSWSTENRNPGANLNLYDRYTRV</sequence>
<accession>A0A7G8LHM3</accession>
<organism evidence="2 3">
    <name type="scientific">Mycobacterium phage Aziz</name>
    <dbReference type="NCBI Taxonomy" id="2762281"/>
    <lineage>
        <taxon>Viruses</taxon>
        <taxon>Duplodnaviria</taxon>
        <taxon>Heunggongvirae</taxon>
        <taxon>Uroviricota</taxon>
        <taxon>Caudoviricetes</taxon>
        <taxon>Vilmaviridae</taxon>
        <taxon>Mclasvirinae</taxon>
        <taxon>Reyvirus</taxon>
        <taxon>Reyvirus aziz</taxon>
    </lineage>
</organism>
<feature type="domain" description="dATP/dGTP diphosphohydrolase N-terminal" evidence="1">
    <location>
        <begin position="11"/>
        <end position="108"/>
    </location>
</feature>
<protein>
    <recommendedName>
        <fullName evidence="1">dATP/dGTP diphosphohydrolase N-terminal domain-containing protein</fullName>
    </recommendedName>
</protein>
<gene>
    <name evidence="2" type="primary">85</name>
    <name evidence="2" type="ORF">SEA_AZIZ_85</name>
</gene>
<proteinExistence type="predicted"/>
<dbReference type="Pfam" id="PF18909">
    <property type="entry name" value="dGTP_diPhyd_N"/>
    <property type="match status" value="1"/>
</dbReference>
<reference evidence="2 3" key="1">
    <citation type="submission" date="2020-06" db="EMBL/GenBank/DDBJ databases">
        <authorList>
            <person name="Ruesch T."/>
            <person name="Stepniewski C."/>
            <person name="Ballard C."/>
            <person name="Battaglia S."/>
            <person name="Diaz I."/>
            <person name="Engley A."/>
            <person name="Erickson A."/>
            <person name="Ernst L."/>
            <person name="Gonzales E."/>
            <person name="Haider A."/>
            <person name="Harrison M."/>
            <person name="Moore J."/>
            <person name="Paratore J."/>
            <person name="Rafanan A."/>
            <person name="Storz S."/>
            <person name="Poxleitner M.K."/>
            <person name="Anders K.R."/>
            <person name="Garlena R.A."/>
            <person name="Russell D.A."/>
            <person name="Pope W.H."/>
            <person name="Jacobs-Sera D."/>
            <person name="Hatfull G.F."/>
        </authorList>
    </citation>
    <scope>NUCLEOTIDE SEQUENCE [LARGE SCALE GENOMIC DNA]</scope>
</reference>
<dbReference type="KEGG" id="vg:63210305"/>
<keyword evidence="3" id="KW-1185">Reference proteome</keyword>
<dbReference type="RefSeq" id="YP_010013690.1">
    <property type="nucleotide sequence ID" value="NC_053513.1"/>
</dbReference>
<evidence type="ECO:0000259" key="1">
    <source>
        <dbReference type="Pfam" id="PF18909"/>
    </source>
</evidence>
<name>A0A7G8LHM3_9CAUD</name>
<dbReference type="GeneID" id="63210305"/>
<dbReference type="Proteomes" id="UP000515890">
    <property type="component" value="Segment"/>
</dbReference>
<reference evidence="3" key="2">
    <citation type="journal article" date="2021" name="Microbiol. Resour. Announc.">
        <title>Genome Sequences of Subcluster M2 Mycobacteriophages Estes and Aziz.</title>
        <authorList>
            <person name="Fitzgerald S.K."/>
            <person name="Johnson E.H."/>
            <person name="Storz S.H.R."/>
            <person name="Ballard C."/>
            <person name="Battaglia S."/>
            <person name="Boice M."/>
            <person name="Bramwell-Butcher J."/>
            <person name="Dedinsky M."/>
            <person name="DeKlotz J."/>
            <person name="Diaz I."/>
            <person name="Engley A."/>
            <person name="Ernst L."/>
            <person name="Gonzales E."/>
            <person name="Groscost A."/>
            <person name="Grosser P."/>
            <person name="Haider A."/>
            <person name="Harrison M."/>
            <person name="Husler K."/>
            <person name="Lau J."/>
            <person name="Monlux M."/>
            <person name="Paratore J."/>
            <person name="Ruesch T."/>
            <person name="Schlesinger M."/>
            <person name="Scholes A."/>
            <person name="Poxleitner M.K."/>
            <person name="Anders K.R."/>
        </authorList>
    </citation>
    <scope>NUCLEOTIDE SEQUENCE [LARGE SCALE GENOMIC DNA]</scope>
</reference>